<dbReference type="GO" id="GO:0032451">
    <property type="term" value="F:demethylase activity"/>
    <property type="evidence" value="ECO:0007669"/>
    <property type="project" value="TreeGrafter"/>
</dbReference>
<dbReference type="GO" id="GO:0016491">
    <property type="term" value="F:oxidoreductase activity"/>
    <property type="evidence" value="ECO:0007669"/>
    <property type="project" value="TreeGrafter"/>
</dbReference>
<protein>
    <submittedName>
        <fullName evidence="2">Putative oxidoreductase</fullName>
    </submittedName>
</protein>
<dbReference type="PANTHER" id="PTHR12463:SF1">
    <property type="entry name" value="2-OXOGLUTARATE AND FE-DEPENDENT OXYGENASE FAMILY PROTEIN"/>
    <property type="match status" value="1"/>
</dbReference>
<dbReference type="SUPFAM" id="SSF51197">
    <property type="entry name" value="Clavaminate synthase-like"/>
    <property type="match status" value="1"/>
</dbReference>
<accession>A0A8D9CDV8</accession>
<dbReference type="Gene3D" id="2.60.120.590">
    <property type="entry name" value="Alpha-ketoglutarate-dependent dioxygenase AlkB-like"/>
    <property type="match status" value="1"/>
</dbReference>
<evidence type="ECO:0000313" key="2">
    <source>
        <dbReference type="EMBL" id="CAG7581600.1"/>
    </source>
</evidence>
<dbReference type="InterPro" id="IPR037151">
    <property type="entry name" value="AlkB-like_sf"/>
</dbReference>
<organism evidence="2">
    <name type="scientific">uncultured marine phage</name>
    <dbReference type="NCBI Taxonomy" id="707152"/>
    <lineage>
        <taxon>Viruses</taxon>
        <taxon>environmental samples</taxon>
    </lineage>
</organism>
<proteinExistence type="predicted"/>
<dbReference type="EMBL" id="OU342829">
    <property type="protein sequence ID" value="CAG7581600.1"/>
    <property type="molecule type" value="Genomic_DNA"/>
</dbReference>
<name>A0A8D9CDV8_9VIRU</name>
<sequence>MIFGTISDKDANQQVIDQIPGLNIHYNFLNKEEESYLIDIIDSLNWIDNLSHRSQYYGFEYKYNKKFVSYKDYKGELPSTLNFIKDKLNMDYNQLVIDEYKNNEGMRSHTESDIYDSNIILCPLGSDCIMTFEGDGIKHTILLKRRSLIVMGAESRYRFKHGIPFNKTDKFNNRKIKRDGRRLLMTFRNVKLL</sequence>
<feature type="domain" description="Alpha-ketoglutarate-dependent dioxygenase AlkB-like" evidence="1">
    <location>
        <begin position="59"/>
        <end position="188"/>
    </location>
</feature>
<gene>
    <name evidence="2" type="ORF">SLAVMIC_00922</name>
</gene>
<reference evidence="2" key="1">
    <citation type="submission" date="2021-06" db="EMBL/GenBank/DDBJ databases">
        <authorList>
            <person name="Gannon L."/>
            <person name="Redgwell R T."/>
            <person name="Michniewski S."/>
            <person name="Harrison D C."/>
            <person name="Millard A."/>
        </authorList>
    </citation>
    <scope>NUCLEOTIDE SEQUENCE</scope>
</reference>
<dbReference type="InterPro" id="IPR027450">
    <property type="entry name" value="AlkB-like"/>
</dbReference>
<evidence type="ECO:0000259" key="1">
    <source>
        <dbReference type="Pfam" id="PF13532"/>
    </source>
</evidence>
<dbReference type="PANTHER" id="PTHR12463">
    <property type="entry name" value="OXYGENASE-RELATED"/>
    <property type="match status" value="1"/>
</dbReference>
<dbReference type="Pfam" id="PF13532">
    <property type="entry name" value="2OG-FeII_Oxy_2"/>
    <property type="match status" value="1"/>
</dbReference>
<dbReference type="GO" id="GO:0070988">
    <property type="term" value="P:demethylation"/>
    <property type="evidence" value="ECO:0007669"/>
    <property type="project" value="InterPro"/>
</dbReference>
<dbReference type="InterPro" id="IPR032857">
    <property type="entry name" value="ALKBH4"/>
</dbReference>